<keyword evidence="2" id="KW-1185">Reference proteome</keyword>
<comment type="caution">
    <text evidence="1">The sequence shown here is derived from an EMBL/GenBank/DDBJ whole genome shotgun (WGS) entry which is preliminary data.</text>
</comment>
<organism evidence="1 2">
    <name type="scientific">Paraphoma chrysanthemicola</name>
    <dbReference type="NCBI Taxonomy" id="798071"/>
    <lineage>
        <taxon>Eukaryota</taxon>
        <taxon>Fungi</taxon>
        <taxon>Dikarya</taxon>
        <taxon>Ascomycota</taxon>
        <taxon>Pezizomycotina</taxon>
        <taxon>Dothideomycetes</taxon>
        <taxon>Pleosporomycetidae</taxon>
        <taxon>Pleosporales</taxon>
        <taxon>Pleosporineae</taxon>
        <taxon>Phaeosphaeriaceae</taxon>
        <taxon>Paraphoma</taxon>
    </lineage>
</organism>
<dbReference type="AlphaFoldDB" id="A0A8K0R857"/>
<reference evidence="1" key="1">
    <citation type="journal article" date="2021" name="Nat. Commun.">
        <title>Genetic determinants of endophytism in the Arabidopsis root mycobiome.</title>
        <authorList>
            <person name="Mesny F."/>
            <person name="Miyauchi S."/>
            <person name="Thiergart T."/>
            <person name="Pickel B."/>
            <person name="Atanasova L."/>
            <person name="Karlsson M."/>
            <person name="Huettel B."/>
            <person name="Barry K.W."/>
            <person name="Haridas S."/>
            <person name="Chen C."/>
            <person name="Bauer D."/>
            <person name="Andreopoulos W."/>
            <person name="Pangilinan J."/>
            <person name="LaButti K."/>
            <person name="Riley R."/>
            <person name="Lipzen A."/>
            <person name="Clum A."/>
            <person name="Drula E."/>
            <person name="Henrissat B."/>
            <person name="Kohler A."/>
            <person name="Grigoriev I.V."/>
            <person name="Martin F.M."/>
            <person name="Hacquard S."/>
        </authorList>
    </citation>
    <scope>NUCLEOTIDE SEQUENCE</scope>
    <source>
        <strain evidence="1">MPI-SDFR-AT-0120</strain>
    </source>
</reference>
<evidence type="ECO:0000313" key="2">
    <source>
        <dbReference type="Proteomes" id="UP000813461"/>
    </source>
</evidence>
<name>A0A8K0R857_9PLEO</name>
<dbReference type="OrthoDB" id="10285206at2759"/>
<accession>A0A8K0R857</accession>
<dbReference type="EMBL" id="JAGMVJ010000007">
    <property type="protein sequence ID" value="KAH7088865.1"/>
    <property type="molecule type" value="Genomic_DNA"/>
</dbReference>
<sequence length="92" mass="9882">MGASSKEGAKSTVKDLQEFLATVHGRDNLILPQNPWAVSEGHYCRTDTSVVYLRGAADFQKTDSGAAPNDSTACLVEGDLVCERTGINHKET</sequence>
<dbReference type="Proteomes" id="UP000813461">
    <property type="component" value="Unassembled WGS sequence"/>
</dbReference>
<gene>
    <name evidence="1" type="ORF">FB567DRAFT_319666</name>
</gene>
<protein>
    <submittedName>
        <fullName evidence="1">Uncharacterized protein</fullName>
    </submittedName>
</protein>
<evidence type="ECO:0000313" key="1">
    <source>
        <dbReference type="EMBL" id="KAH7088865.1"/>
    </source>
</evidence>
<proteinExistence type="predicted"/>